<name>A0A7C4RRX5_9BACT</name>
<comment type="caution">
    <text evidence="1">The sequence shown here is derived from an EMBL/GenBank/DDBJ whole genome shotgun (WGS) entry which is preliminary data.</text>
</comment>
<dbReference type="InterPro" id="IPR011047">
    <property type="entry name" value="Quinoprotein_ADH-like_sf"/>
</dbReference>
<sequence length="590" mass="65426">MGKSRGIAALLKMVVVIFSFSVFQHPAYGAPSDDLYNFWQSLYADCSRLESPSLQIELLGKAPIDECFYGVGDPRNLYGATSCDQGRWKVNGGQLWGMVKSGSKIWFGTRENPMCVTMGMSGVRTPLLTDSEVCEFGQSLYVPPLPEGMGDWRPPAIYEYDISTRQVLQKVHLLPGSLDGLPIVHGTRGAAQKDGIVLMAAVAGTDAASMSVVLFAFNSDTGQFLGWKTLLDQNGIPYKSTRHWLSHQDQIYGCLWVDNGGRILRWLGDTKAIKNGDLSSLWKFEEVGVLDQQPSTIAVYNGNRLVVGTRQTDTKRLLRGGELWLSPPFVDYLRTSDAAKWKVVWSVATYDPDLVSAATTAIGALAFFDGYLWWGTESEIGKAWEVHKQFYGKIKPGYPTDEESLAALYGTWRPLSLFRGRNLEKMIQDVEIVSGFNTLPKYNFDAMTRKGKWEIVTNRMGKQPWGIGGLGNWYQVQAYSMTVFSGKLFLGTNEYSHRIATGGMHLPAFPLPQHPDQSLWGAELWRFDNAASYPVAESLAGIGNYLNTAVRNMIADDAIYIGTGNTNNLATEEAGPVRGGWEVLRLTSEY</sequence>
<proteinExistence type="predicted"/>
<reference evidence="1" key="1">
    <citation type="journal article" date="2020" name="mSystems">
        <title>Genome- and Community-Level Interaction Insights into Carbon Utilization and Element Cycling Functions of Hydrothermarchaeota in Hydrothermal Sediment.</title>
        <authorList>
            <person name="Zhou Z."/>
            <person name="Liu Y."/>
            <person name="Xu W."/>
            <person name="Pan J."/>
            <person name="Luo Z.H."/>
            <person name="Li M."/>
        </authorList>
    </citation>
    <scope>NUCLEOTIDE SEQUENCE [LARGE SCALE GENOMIC DNA]</scope>
    <source>
        <strain evidence="1">SpSt-477</strain>
    </source>
</reference>
<evidence type="ECO:0000313" key="1">
    <source>
        <dbReference type="EMBL" id="HGU33234.1"/>
    </source>
</evidence>
<dbReference type="SUPFAM" id="SSF50998">
    <property type="entry name" value="Quinoprotein alcohol dehydrogenase-like"/>
    <property type="match status" value="1"/>
</dbReference>
<organism evidence="1">
    <name type="scientific">Desulfatirhabdium butyrativorans</name>
    <dbReference type="NCBI Taxonomy" id="340467"/>
    <lineage>
        <taxon>Bacteria</taxon>
        <taxon>Pseudomonadati</taxon>
        <taxon>Thermodesulfobacteriota</taxon>
        <taxon>Desulfobacteria</taxon>
        <taxon>Desulfobacterales</taxon>
        <taxon>Desulfatirhabdiaceae</taxon>
        <taxon>Desulfatirhabdium</taxon>
    </lineage>
</organism>
<accession>A0A7C4RRX5</accession>
<gene>
    <name evidence="1" type="ORF">ENS29_10320</name>
</gene>
<dbReference type="EMBL" id="DSUH01000240">
    <property type="protein sequence ID" value="HGU33234.1"/>
    <property type="molecule type" value="Genomic_DNA"/>
</dbReference>
<dbReference type="AlphaFoldDB" id="A0A7C4RRX5"/>
<protein>
    <submittedName>
        <fullName evidence="1">Uncharacterized protein</fullName>
    </submittedName>
</protein>